<feature type="compositionally biased region" description="Basic and acidic residues" evidence="3">
    <location>
        <begin position="15"/>
        <end position="29"/>
    </location>
</feature>
<comment type="similarity">
    <text evidence="1 2">Belongs to the glutamate synthase family.</text>
</comment>
<dbReference type="PANTHER" id="PTHR43819">
    <property type="entry name" value="ARCHAEAL-TYPE GLUTAMATE SYNTHASE [NADPH]"/>
    <property type="match status" value="1"/>
</dbReference>
<organism evidence="5 6">
    <name type="scientific">Mobilicoccus caccae</name>
    <dbReference type="NCBI Taxonomy" id="1859295"/>
    <lineage>
        <taxon>Bacteria</taxon>
        <taxon>Bacillati</taxon>
        <taxon>Actinomycetota</taxon>
        <taxon>Actinomycetes</taxon>
        <taxon>Micrococcales</taxon>
        <taxon>Dermatophilaceae</taxon>
        <taxon>Mobilicoccus</taxon>
    </lineage>
</organism>
<feature type="region of interest" description="Disordered" evidence="3">
    <location>
        <begin position="570"/>
        <end position="591"/>
    </location>
</feature>
<dbReference type="PIRSF" id="PIRSF006429">
    <property type="entry name" value="GOGAT_lg_2"/>
    <property type="match status" value="1"/>
</dbReference>
<dbReference type="Proteomes" id="UP001157126">
    <property type="component" value="Unassembled WGS sequence"/>
</dbReference>
<accession>A0ABQ6IQ97</accession>
<dbReference type="EMBL" id="BSUO01000001">
    <property type="protein sequence ID" value="GMA39926.1"/>
    <property type="molecule type" value="Genomic_DNA"/>
</dbReference>
<reference evidence="6" key="1">
    <citation type="journal article" date="2019" name="Int. J. Syst. Evol. Microbiol.">
        <title>The Global Catalogue of Microorganisms (GCM) 10K type strain sequencing project: providing services to taxonomists for standard genome sequencing and annotation.</title>
        <authorList>
            <consortium name="The Broad Institute Genomics Platform"/>
            <consortium name="The Broad Institute Genome Sequencing Center for Infectious Disease"/>
            <person name="Wu L."/>
            <person name="Ma J."/>
        </authorList>
    </citation>
    <scope>NUCLEOTIDE SEQUENCE [LARGE SCALE GENOMIC DNA]</scope>
    <source>
        <strain evidence="6">NBRC 113072</strain>
    </source>
</reference>
<dbReference type="Gene3D" id="3.20.20.70">
    <property type="entry name" value="Aldolase class I"/>
    <property type="match status" value="1"/>
</dbReference>
<comment type="caution">
    <text evidence="5">The sequence shown here is derived from an EMBL/GenBank/DDBJ whole genome shotgun (WGS) entry which is preliminary data.</text>
</comment>
<evidence type="ECO:0000259" key="4">
    <source>
        <dbReference type="Pfam" id="PF01645"/>
    </source>
</evidence>
<evidence type="ECO:0000256" key="1">
    <source>
        <dbReference type="ARBA" id="ARBA00009716"/>
    </source>
</evidence>
<evidence type="ECO:0000313" key="6">
    <source>
        <dbReference type="Proteomes" id="UP001157126"/>
    </source>
</evidence>
<dbReference type="SUPFAM" id="SSF51395">
    <property type="entry name" value="FMN-linked oxidoreductases"/>
    <property type="match status" value="1"/>
</dbReference>
<dbReference type="Pfam" id="PF01645">
    <property type="entry name" value="Glu_synthase"/>
    <property type="match status" value="1"/>
</dbReference>
<name>A0ABQ6IQ97_9MICO</name>
<dbReference type="InterPro" id="IPR002932">
    <property type="entry name" value="Glu_synthdom"/>
</dbReference>
<protein>
    <submittedName>
        <fullName evidence="5">FMN-binding glutamate synthase family protein</fullName>
    </submittedName>
</protein>
<feature type="region of interest" description="Disordered" evidence="3">
    <location>
        <begin position="14"/>
        <end position="45"/>
    </location>
</feature>
<evidence type="ECO:0000313" key="5">
    <source>
        <dbReference type="EMBL" id="GMA39926.1"/>
    </source>
</evidence>
<dbReference type="InterPro" id="IPR024188">
    <property type="entry name" value="GltB"/>
</dbReference>
<evidence type="ECO:0000256" key="2">
    <source>
        <dbReference type="PIRNR" id="PIRNR006429"/>
    </source>
</evidence>
<feature type="domain" description="Glutamate synthase" evidence="4">
    <location>
        <begin position="204"/>
        <end position="519"/>
    </location>
</feature>
<gene>
    <name evidence="5" type="primary">gltB2</name>
    <name evidence="5" type="ORF">GCM10025883_19710</name>
</gene>
<dbReference type="PANTHER" id="PTHR43819:SF1">
    <property type="entry name" value="ARCHAEAL-TYPE GLUTAMATE SYNTHASE [NADPH]"/>
    <property type="match status" value="1"/>
</dbReference>
<keyword evidence="6" id="KW-1185">Reference proteome</keyword>
<sequence>MVLKGVNNRWCRGRRPLDRGAGTDRDGGRTDGSIGHALTLAPAPGGRELSDGCTLLPMSAKKSLLWSASAGLAGITGLAAHDVLQKKHSLLRAFPVVGHGRYFVETIGPELRQYIVASNDEERPFSRDQRSYIYSAAKGVNTYFGFGTDNDIEHLEGYPVIKHRTFTGDAPDTAAAHGSHDDATLPCAKVLGAARGRRKAFRPHSIVNVSAMSYGSLSAQAIRALNGGAAAAGCLHNTGEGGLSDHHRQGGDLILQIGTAYFGCRDSDGRFDLDKLVALTESAPVRAIEVKLSQGAKPGLGGVLPAAKVTPEIARIRGIPEGEDCISPSRHTAFHDVDSMLDWVELVADATGLPVGIKSAVGDMTFWEHLAEQMTGGDRGVDFVTVDGGEGGTGAAPLVFSDSVSMPFRAGFTRVYSVFARAGLTDRIVFVGSGKLGLPDNAMVAFALGADMLNVAREAMLAIGCLQTQKCHTGHCPTGVATQNRWLARSLDPELKAGRTASYISTLRRDLLKVAEATGVLHPALIDCDDIEIFFGQSSSRSLRDVAGYEAGWGQPSRADRDELARIMAELGDESPAPAQIPTGEDAQQEA</sequence>
<evidence type="ECO:0000256" key="3">
    <source>
        <dbReference type="SAM" id="MobiDB-lite"/>
    </source>
</evidence>
<dbReference type="InterPro" id="IPR013785">
    <property type="entry name" value="Aldolase_TIM"/>
</dbReference>
<dbReference type="CDD" id="cd02808">
    <property type="entry name" value="GltS_FMN"/>
    <property type="match status" value="1"/>
</dbReference>
<proteinExistence type="inferred from homology"/>